<evidence type="ECO:0000313" key="1">
    <source>
        <dbReference type="EMBL" id="CAM9181069.1"/>
    </source>
</evidence>
<sequence>MTVERHQARSPASMTSELEVLRALRLLFEHHKALDEKLREELRRTLQRCSSLEEELSTKHREVQSQREQGWESAKQARVVATVAEDFETDEDVPDGEGDGPTLFSSAGQLLPSGQADADTLPVKLQEHLDAINKQIRWIQEEESTEQRAEETESRAGRARLGSLRRFESLSSLNLCPASSLASSCPPSRAPSPPRRRRRSLAHEGDRLGIMTAVQSQREQDWESAQQTRVVATMAQDFESDEDVSDGEGDRVTLFSSAGQLPPSGQADADTLPVMPREQLDTISEETRWIQEEESTEQRAEETESRAGRARLGSLRRFESLSSLNLCPASSLASSCPPSRAPSPPRRRRRSLAHEGDRLGIMTAVQSQREQDWESAQQTRVVATMAQDFESDEDVSDGEGDRVTLFSSAGQLPPSGQADADTLPVMPREQLDTISEETRWIQEEESTEQRAEETESRAGRARLGSLRRFESLSSLNLCPASSLASSCPPSRAPSPPRRRRRSLAHEGDRLGVMTAVQSQREQDWESAQQTRVVATMAQDFESDEDVSDGEGDRVTLFSSAGQLPPSGQADADTLPVMPREQLDTISEETRWLQEERESMEQRAEETESRVGGARFCSLWHFFCLFVCFFWSRFKSLSSLNLCLASSLAGSCPPSRERSRPRRRWHSLACEGDQLDVMTPLPALMEEVEDDKTAIQCEASSPASPRSLWLDRLHTGVLRAASPEDVRDTC</sequence>
<organism evidence="1 2">
    <name type="scientific">Rangifer tarandus platyrhynchus</name>
    <name type="common">Svalbard reindeer</name>
    <dbReference type="NCBI Taxonomy" id="3082113"/>
    <lineage>
        <taxon>Eukaryota</taxon>
        <taxon>Metazoa</taxon>
        <taxon>Chordata</taxon>
        <taxon>Craniata</taxon>
        <taxon>Vertebrata</taxon>
        <taxon>Euteleostomi</taxon>
        <taxon>Mammalia</taxon>
        <taxon>Eutheria</taxon>
        <taxon>Laurasiatheria</taxon>
        <taxon>Artiodactyla</taxon>
        <taxon>Ruminantia</taxon>
        <taxon>Pecora</taxon>
        <taxon>Cervidae</taxon>
        <taxon>Odocoileinae</taxon>
        <taxon>Rangifer</taxon>
    </lineage>
</organism>
<feature type="non-terminal residue" evidence="1">
    <location>
        <position position="729"/>
    </location>
</feature>
<dbReference type="EMBL" id="CATOBB020000683">
    <property type="protein sequence ID" value="CAM9181069.1"/>
    <property type="molecule type" value="Genomic_DNA"/>
</dbReference>
<name>A0ACB1KG38_RANTA</name>
<proteinExistence type="predicted"/>
<comment type="caution">
    <text evidence="1">The sequence shown here is derived from an EMBL/GenBank/DDBJ whole genome shotgun (WGS) entry which is preliminary data.</text>
</comment>
<accession>A0ACB1KG38</accession>
<gene>
    <name evidence="1" type="ORF">MRATA1EN22A_LOCUS29513</name>
</gene>
<reference evidence="1" key="1">
    <citation type="submission" date="2025-03" db="EMBL/GenBank/DDBJ databases">
        <authorList>
            <consortium name="ELIXIR-Norway"/>
            <consortium name="Elixir Norway"/>
        </authorList>
    </citation>
    <scope>NUCLEOTIDE SEQUENCE</scope>
</reference>
<dbReference type="Proteomes" id="UP001162501">
    <property type="component" value="Unassembled WGS sequence"/>
</dbReference>
<evidence type="ECO:0000313" key="2">
    <source>
        <dbReference type="Proteomes" id="UP001162501"/>
    </source>
</evidence>
<protein>
    <submittedName>
        <fullName evidence="1">Uncharacterized protein</fullName>
    </submittedName>
</protein>